<keyword evidence="1" id="KW-0472">Membrane</keyword>
<feature type="transmembrane region" description="Helical" evidence="1">
    <location>
        <begin position="93"/>
        <end position="121"/>
    </location>
</feature>
<sequence>MHVLKRIILYKHAFFNFLLVLGTYFFTSSKYTASLALIVFIAGVFFFIGFVAFKRKPAGESVKDFYKLVYLVEFLLLTLVGTTGWFYSPFFFLLYFAAFGISFLVAKSSGAAFLACLLLIFVQNIGDVDFVLDLITALSLALSIPASYYFAKYFMHLRESEKKILILEKEKQGYRNVVEQVLANKVNDFAVGLKQPVNDVKQMASRILDGKADKLEVEYLKRIVASSEEALQMIKGFEQETTGKKLLSSI</sequence>
<dbReference type="Proteomes" id="UP000034128">
    <property type="component" value="Unassembled WGS sequence"/>
</dbReference>
<reference evidence="2 3" key="1">
    <citation type="journal article" date="2015" name="Nature">
        <title>rRNA introns, odd ribosomes, and small enigmatic genomes across a large radiation of phyla.</title>
        <authorList>
            <person name="Brown C.T."/>
            <person name="Hug L.A."/>
            <person name="Thomas B.C."/>
            <person name="Sharon I."/>
            <person name="Castelle C.J."/>
            <person name="Singh A."/>
            <person name="Wilkins M.J."/>
            <person name="Williams K.H."/>
            <person name="Banfield J.F."/>
        </authorList>
    </citation>
    <scope>NUCLEOTIDE SEQUENCE [LARGE SCALE GENOMIC DNA]</scope>
</reference>
<keyword evidence="1" id="KW-0812">Transmembrane</keyword>
<keyword evidence="1" id="KW-1133">Transmembrane helix</keyword>
<feature type="transmembrane region" description="Helical" evidence="1">
    <location>
        <begin position="7"/>
        <end position="27"/>
    </location>
</feature>
<accession>A0A0G1JNK5</accession>
<name>A0A0G1JNK5_UNCKA</name>
<comment type="caution">
    <text evidence="2">The sequence shown here is derived from an EMBL/GenBank/DDBJ whole genome shotgun (WGS) entry which is preliminary data.</text>
</comment>
<proteinExistence type="predicted"/>
<dbReference type="EMBL" id="LCIA01000004">
    <property type="protein sequence ID" value="KKT45547.1"/>
    <property type="molecule type" value="Genomic_DNA"/>
</dbReference>
<feature type="transmembrane region" description="Helical" evidence="1">
    <location>
        <begin position="65"/>
        <end position="87"/>
    </location>
</feature>
<evidence type="ECO:0000256" key="1">
    <source>
        <dbReference type="SAM" id="Phobius"/>
    </source>
</evidence>
<organism evidence="2 3">
    <name type="scientific">candidate division WWE3 bacterium GW2011_GWA2_44_16</name>
    <dbReference type="NCBI Taxonomy" id="1619110"/>
    <lineage>
        <taxon>Bacteria</taxon>
        <taxon>Katanobacteria</taxon>
    </lineage>
</organism>
<dbReference type="STRING" id="1619110.UW36_C0004G0049"/>
<evidence type="ECO:0000313" key="2">
    <source>
        <dbReference type="EMBL" id="KKT45547.1"/>
    </source>
</evidence>
<feature type="transmembrane region" description="Helical" evidence="1">
    <location>
        <begin position="33"/>
        <end position="53"/>
    </location>
</feature>
<evidence type="ECO:0000313" key="3">
    <source>
        <dbReference type="Proteomes" id="UP000034128"/>
    </source>
</evidence>
<dbReference type="AlphaFoldDB" id="A0A0G1JNK5"/>
<protein>
    <submittedName>
        <fullName evidence="2">Uncharacterized protein</fullName>
    </submittedName>
</protein>
<feature type="transmembrane region" description="Helical" evidence="1">
    <location>
        <begin position="130"/>
        <end position="151"/>
    </location>
</feature>
<gene>
    <name evidence="2" type="ORF">UW36_C0004G0049</name>
</gene>